<dbReference type="AlphaFoldDB" id="A0A381TAZ4"/>
<keyword evidence="2" id="KW-0349">Heme</keyword>
<dbReference type="InterPro" id="IPR036909">
    <property type="entry name" value="Cyt_c-like_dom_sf"/>
</dbReference>
<dbReference type="GO" id="GO:0020037">
    <property type="term" value="F:heme binding"/>
    <property type="evidence" value="ECO:0007669"/>
    <property type="project" value="InterPro"/>
</dbReference>
<keyword evidence="4" id="KW-0249">Electron transport</keyword>
<evidence type="ECO:0000256" key="4">
    <source>
        <dbReference type="ARBA" id="ARBA00022982"/>
    </source>
</evidence>
<dbReference type="Pfam" id="PF00034">
    <property type="entry name" value="Cytochrom_C"/>
    <property type="match status" value="2"/>
</dbReference>
<protein>
    <recommendedName>
        <fullName evidence="7">Cytochrome c domain-containing protein</fullName>
    </recommendedName>
</protein>
<proteinExistence type="predicted"/>
<keyword evidence="6" id="KW-1133">Transmembrane helix</keyword>
<dbReference type="SUPFAM" id="SSF46626">
    <property type="entry name" value="Cytochrome c"/>
    <property type="match status" value="2"/>
</dbReference>
<feature type="domain" description="Cytochrome c" evidence="7">
    <location>
        <begin position="29"/>
        <end position="116"/>
    </location>
</feature>
<dbReference type="PROSITE" id="PS51007">
    <property type="entry name" value="CYTC"/>
    <property type="match status" value="2"/>
</dbReference>
<evidence type="ECO:0000313" key="8">
    <source>
        <dbReference type="EMBL" id="SVA12768.1"/>
    </source>
</evidence>
<dbReference type="PANTHER" id="PTHR33751:SF9">
    <property type="entry name" value="CYTOCHROME C4"/>
    <property type="match status" value="1"/>
</dbReference>
<keyword evidence="6" id="KW-0472">Membrane</keyword>
<evidence type="ECO:0000256" key="6">
    <source>
        <dbReference type="SAM" id="Phobius"/>
    </source>
</evidence>
<keyword evidence="3" id="KW-0479">Metal-binding</keyword>
<accession>A0A381TAZ4</accession>
<sequence length="256" mass="28156">MISKHLTRWITLCLAWTALFTPKPLWAVGNPEKGETFYAVCLACHGPDGAGNKALSSPRIAGQEIWYLERQLKNFKAGIRGANINDTYGKQMQPFAMTLPTDQSIADVAAYVNSLKPEAPTPEIKGDVNAGKAAYMICQACHGPKGEGNMAVNAPKLINQQDWYMIRQLRGFKEGLRGTHPKDIYGMQMRPMAMTLTDDAAIDNVVSYIATFKKKQAIEATDLPSEYMPSVIVSIVLLLGLTLIGLKVGRKKVDVR</sequence>
<keyword evidence="6" id="KW-0812">Transmembrane</keyword>
<keyword evidence="1" id="KW-0813">Transport</keyword>
<organism evidence="8">
    <name type="scientific">marine metagenome</name>
    <dbReference type="NCBI Taxonomy" id="408172"/>
    <lineage>
        <taxon>unclassified sequences</taxon>
        <taxon>metagenomes</taxon>
        <taxon>ecological metagenomes</taxon>
    </lineage>
</organism>
<name>A0A381TAZ4_9ZZZZ</name>
<feature type="transmembrane region" description="Helical" evidence="6">
    <location>
        <begin position="227"/>
        <end position="246"/>
    </location>
</feature>
<keyword evidence="5" id="KW-0408">Iron</keyword>
<dbReference type="GO" id="GO:0009055">
    <property type="term" value="F:electron transfer activity"/>
    <property type="evidence" value="ECO:0007669"/>
    <property type="project" value="InterPro"/>
</dbReference>
<reference evidence="8" key="1">
    <citation type="submission" date="2018-05" db="EMBL/GenBank/DDBJ databases">
        <authorList>
            <person name="Lanie J.A."/>
            <person name="Ng W.-L."/>
            <person name="Kazmierczak K.M."/>
            <person name="Andrzejewski T.M."/>
            <person name="Davidsen T.M."/>
            <person name="Wayne K.J."/>
            <person name="Tettelin H."/>
            <person name="Glass J.I."/>
            <person name="Rusch D."/>
            <person name="Podicherti R."/>
            <person name="Tsui H.-C.T."/>
            <person name="Winkler M.E."/>
        </authorList>
    </citation>
    <scope>NUCLEOTIDE SEQUENCE</scope>
</reference>
<evidence type="ECO:0000256" key="3">
    <source>
        <dbReference type="ARBA" id="ARBA00022723"/>
    </source>
</evidence>
<dbReference type="EMBL" id="UINC01004226">
    <property type="protein sequence ID" value="SVA12768.1"/>
    <property type="molecule type" value="Genomic_DNA"/>
</dbReference>
<dbReference type="InterPro" id="IPR050597">
    <property type="entry name" value="Cytochrome_c_Oxidase_Subunit"/>
</dbReference>
<evidence type="ECO:0000259" key="7">
    <source>
        <dbReference type="PROSITE" id="PS51007"/>
    </source>
</evidence>
<dbReference type="PANTHER" id="PTHR33751">
    <property type="entry name" value="CBB3-TYPE CYTOCHROME C OXIDASE SUBUNIT FIXP"/>
    <property type="match status" value="1"/>
</dbReference>
<dbReference type="Gene3D" id="1.10.760.10">
    <property type="entry name" value="Cytochrome c-like domain"/>
    <property type="match status" value="2"/>
</dbReference>
<feature type="domain" description="Cytochrome c" evidence="7">
    <location>
        <begin position="126"/>
        <end position="213"/>
    </location>
</feature>
<dbReference type="GO" id="GO:0046872">
    <property type="term" value="F:metal ion binding"/>
    <property type="evidence" value="ECO:0007669"/>
    <property type="project" value="UniProtKB-KW"/>
</dbReference>
<evidence type="ECO:0000256" key="5">
    <source>
        <dbReference type="ARBA" id="ARBA00023004"/>
    </source>
</evidence>
<gene>
    <name evidence="8" type="ORF">METZ01_LOCUS65622</name>
</gene>
<dbReference type="InterPro" id="IPR009056">
    <property type="entry name" value="Cyt_c-like_dom"/>
</dbReference>
<evidence type="ECO:0000256" key="2">
    <source>
        <dbReference type="ARBA" id="ARBA00022617"/>
    </source>
</evidence>
<evidence type="ECO:0000256" key="1">
    <source>
        <dbReference type="ARBA" id="ARBA00022448"/>
    </source>
</evidence>